<dbReference type="RefSeq" id="WP_343897502.1">
    <property type="nucleotide sequence ID" value="NZ_BAAAFZ010000073.1"/>
</dbReference>
<evidence type="ECO:0000313" key="2">
    <source>
        <dbReference type="Proteomes" id="UP001501588"/>
    </source>
</evidence>
<dbReference type="Gene3D" id="2.40.160.10">
    <property type="entry name" value="Porin"/>
    <property type="match status" value="1"/>
</dbReference>
<dbReference type="Proteomes" id="UP001501588">
    <property type="component" value="Unassembled WGS sequence"/>
</dbReference>
<comment type="caution">
    <text evidence="1">The sequence shown here is derived from an EMBL/GenBank/DDBJ whole genome shotgun (WGS) entry which is preliminary data.</text>
</comment>
<proteinExistence type="predicted"/>
<dbReference type="SUPFAM" id="SSF56935">
    <property type="entry name" value="Porins"/>
    <property type="match status" value="1"/>
</dbReference>
<organism evidence="1 2">
    <name type="scientific">Craurococcus roseus</name>
    <dbReference type="NCBI Taxonomy" id="77585"/>
    <lineage>
        <taxon>Bacteria</taxon>
        <taxon>Pseudomonadati</taxon>
        <taxon>Pseudomonadota</taxon>
        <taxon>Alphaproteobacteria</taxon>
        <taxon>Acetobacterales</taxon>
        <taxon>Acetobacteraceae</taxon>
        <taxon>Craurococcus</taxon>
    </lineage>
</organism>
<evidence type="ECO:0000313" key="1">
    <source>
        <dbReference type="EMBL" id="GAA0600609.1"/>
    </source>
</evidence>
<dbReference type="Pfam" id="PF07396">
    <property type="entry name" value="Porin_O_P"/>
    <property type="match status" value="1"/>
</dbReference>
<accession>A0ABP3R506</accession>
<dbReference type="InterPro" id="IPR023614">
    <property type="entry name" value="Porin_dom_sf"/>
</dbReference>
<dbReference type="InterPro" id="IPR010870">
    <property type="entry name" value="Porin_O/P"/>
</dbReference>
<gene>
    <name evidence="1" type="ORF">GCM10009416_43240</name>
</gene>
<keyword evidence="2" id="KW-1185">Reference proteome</keyword>
<sequence length="382" mass="41544">MGWTERLEFATPDGAFSIGPTGRIHFDGAYVLGPDGDRVGPRGQTSLRRARIGVEGRLFHDFEYAFRWNFAGYPSERTGLSRLSLAYVGLEPFRFIAGAIKPRFTLEDSQSSNNILFLERAAAARAASSLAGGSARYAAGVEAGAERVFGAAYLTGGDANVSGDERQRGAQVRLAGTPLHAGGAVLHIGASLSWVFTPSLSGGRRAVDIDERPELRPGTERLLDTGALPARGARTEGVELGFSQGRFWAQGEYHRILVDRPGGLPRAQFDGWYAQAAYVLTGRPRAWRGSRGAWDRPRPVAGLDPRAGAFGAVEVGLRYSRLDLDHRDVRGGRQGIWTAGANWYPADDLRLTLQYQIGEAVPEGEDRTLRFQAIGLRLQTIF</sequence>
<reference evidence="2" key="1">
    <citation type="journal article" date="2019" name="Int. J. Syst. Evol. Microbiol.">
        <title>The Global Catalogue of Microorganisms (GCM) 10K type strain sequencing project: providing services to taxonomists for standard genome sequencing and annotation.</title>
        <authorList>
            <consortium name="The Broad Institute Genomics Platform"/>
            <consortium name="The Broad Institute Genome Sequencing Center for Infectious Disease"/>
            <person name="Wu L."/>
            <person name="Ma J."/>
        </authorList>
    </citation>
    <scope>NUCLEOTIDE SEQUENCE [LARGE SCALE GENOMIC DNA]</scope>
    <source>
        <strain evidence="2">JCM 9933</strain>
    </source>
</reference>
<protein>
    <submittedName>
        <fullName evidence="1">OprO/OprP family phosphate-selective porin</fullName>
    </submittedName>
</protein>
<name>A0ABP3R506_9PROT</name>
<dbReference type="EMBL" id="BAAAFZ010000073">
    <property type="protein sequence ID" value="GAA0600609.1"/>
    <property type="molecule type" value="Genomic_DNA"/>
</dbReference>